<evidence type="ECO:0000313" key="1">
    <source>
        <dbReference type="EMBL" id="KYN14197.1"/>
    </source>
</evidence>
<protein>
    <submittedName>
        <fullName evidence="1">Uncharacterized protein</fullName>
    </submittedName>
</protein>
<dbReference type="AlphaFoldDB" id="A0A151IZ68"/>
<feature type="non-terminal residue" evidence="1">
    <location>
        <position position="1"/>
    </location>
</feature>
<accession>A0A151IZ68</accession>
<dbReference type="Proteomes" id="UP000078492">
    <property type="component" value="Unassembled WGS sequence"/>
</dbReference>
<gene>
    <name evidence="1" type="ORF">ALC57_13596</name>
</gene>
<evidence type="ECO:0000313" key="2">
    <source>
        <dbReference type="Proteomes" id="UP000078492"/>
    </source>
</evidence>
<reference evidence="1 2" key="1">
    <citation type="submission" date="2015-09" db="EMBL/GenBank/DDBJ databases">
        <title>Trachymyrmex cornetzi WGS genome.</title>
        <authorList>
            <person name="Nygaard S."/>
            <person name="Hu H."/>
            <person name="Boomsma J."/>
            <person name="Zhang G."/>
        </authorList>
    </citation>
    <scope>NUCLEOTIDE SEQUENCE [LARGE SCALE GENOMIC DNA]</scope>
    <source>
        <strain evidence="1">Tcor2-1</strain>
        <tissue evidence="1">Whole body</tissue>
    </source>
</reference>
<organism evidence="1 2">
    <name type="scientific">Trachymyrmex cornetzi</name>
    <dbReference type="NCBI Taxonomy" id="471704"/>
    <lineage>
        <taxon>Eukaryota</taxon>
        <taxon>Metazoa</taxon>
        <taxon>Ecdysozoa</taxon>
        <taxon>Arthropoda</taxon>
        <taxon>Hexapoda</taxon>
        <taxon>Insecta</taxon>
        <taxon>Pterygota</taxon>
        <taxon>Neoptera</taxon>
        <taxon>Endopterygota</taxon>
        <taxon>Hymenoptera</taxon>
        <taxon>Apocrita</taxon>
        <taxon>Aculeata</taxon>
        <taxon>Formicoidea</taxon>
        <taxon>Formicidae</taxon>
        <taxon>Myrmicinae</taxon>
        <taxon>Trachymyrmex</taxon>
    </lineage>
</organism>
<name>A0A151IZ68_9HYME</name>
<dbReference type="EMBL" id="KQ980718">
    <property type="protein sequence ID" value="KYN14197.1"/>
    <property type="molecule type" value="Genomic_DNA"/>
</dbReference>
<sequence length="108" mass="12212">VRHDATVQVRRGPRKVKSSFSLRTPCVTSLRVDDDNGIPVAWQRLVRPRSRKRGHGRLDPLFRLSGSTLFSPNHPSSLKVPFCFGAASFRGCYHQRQLQPAEIVCKCL</sequence>
<keyword evidence="2" id="KW-1185">Reference proteome</keyword>
<proteinExistence type="predicted"/>